<gene>
    <name evidence="1" type="ORF">H8A87_06870</name>
</gene>
<comment type="caution">
    <text evidence="1">The sequence shown here is derived from an EMBL/GenBank/DDBJ whole genome shotgun (WGS) entry which is preliminary data.</text>
</comment>
<proteinExistence type="predicted"/>
<name>A0ABS0U3H8_9GAMM</name>
<evidence type="ECO:0000313" key="2">
    <source>
        <dbReference type="Proteomes" id="UP000696184"/>
    </source>
</evidence>
<dbReference type="RefSeq" id="WP_198689240.1">
    <property type="nucleotide sequence ID" value="NZ_CAWPUD010000025.1"/>
</dbReference>
<dbReference type="Proteomes" id="UP000696184">
    <property type="component" value="Unassembled WGS sequence"/>
</dbReference>
<protein>
    <submittedName>
        <fullName evidence="1">Uncharacterized protein</fullName>
    </submittedName>
</protein>
<sequence>MDILGKRKWLNLNECAKYLRKTLNDDIGVSDVARLIADGELKPSIVLHSCCFVREVQITSKPLSYVLSEPETAITSNIHLISQEALMLDTSIVHATPIGEKIIFTEGIWSALHIGIIKYEAEKTYSEEQGLPKPKRSLYEAKGIILADGDKRFQVVQKIDFESELTALVKLSQSQREEENGFFKAHIERFEQIKKAEIEGDVYGSFVPCSGMPENSYFAIKKEDIDAFVSMCIPASKKTSTKTANKQADFIYALLAVHYGSDIANNPRSHIDNINGEIRVDFESSGFAMPSGNTVSGWLKSIDM</sequence>
<accession>A0ABS0U3H8</accession>
<dbReference type="EMBL" id="JACOII010000028">
    <property type="protein sequence ID" value="MBI6548448.1"/>
    <property type="molecule type" value="Genomic_DNA"/>
</dbReference>
<reference evidence="1 2" key="1">
    <citation type="submission" date="2020-08" db="EMBL/GenBank/DDBJ databases">
        <title>Description of Xenorhabdus lircayensis sp. nov., the symbiotic bacterium associated with the entomopathogenic nematode Steirnernema unicornum.</title>
        <authorList>
            <person name="Castaneda-Alvarez C."/>
            <person name="Prodan S."/>
            <person name="Zamorano A."/>
            <person name="San-Blas E."/>
            <person name="Aballay E."/>
        </authorList>
    </citation>
    <scope>NUCLEOTIDE SEQUENCE [LARGE SCALE GENOMIC DNA]</scope>
    <source>
        <strain evidence="1 2">VLS</strain>
    </source>
</reference>
<evidence type="ECO:0000313" key="1">
    <source>
        <dbReference type="EMBL" id="MBI6548448.1"/>
    </source>
</evidence>
<organism evidence="1 2">
    <name type="scientific">Xenorhabdus lircayensis</name>
    <dbReference type="NCBI Taxonomy" id="2763499"/>
    <lineage>
        <taxon>Bacteria</taxon>
        <taxon>Pseudomonadati</taxon>
        <taxon>Pseudomonadota</taxon>
        <taxon>Gammaproteobacteria</taxon>
        <taxon>Enterobacterales</taxon>
        <taxon>Morganellaceae</taxon>
        <taxon>Xenorhabdus</taxon>
    </lineage>
</organism>
<keyword evidence="2" id="KW-1185">Reference proteome</keyword>